<organism evidence="2 3">
    <name type="scientific">Xenoophorus captivus</name>
    <dbReference type="NCBI Taxonomy" id="1517983"/>
    <lineage>
        <taxon>Eukaryota</taxon>
        <taxon>Metazoa</taxon>
        <taxon>Chordata</taxon>
        <taxon>Craniata</taxon>
        <taxon>Vertebrata</taxon>
        <taxon>Euteleostomi</taxon>
        <taxon>Actinopterygii</taxon>
        <taxon>Neopterygii</taxon>
        <taxon>Teleostei</taxon>
        <taxon>Neoteleostei</taxon>
        <taxon>Acanthomorphata</taxon>
        <taxon>Ovalentaria</taxon>
        <taxon>Atherinomorphae</taxon>
        <taxon>Cyprinodontiformes</taxon>
        <taxon>Goodeidae</taxon>
        <taxon>Xenoophorus</taxon>
    </lineage>
</organism>
<name>A0ABV0S9M2_9TELE</name>
<keyword evidence="3" id="KW-1185">Reference proteome</keyword>
<reference evidence="2 3" key="1">
    <citation type="submission" date="2021-06" db="EMBL/GenBank/DDBJ databases">
        <authorList>
            <person name="Palmer J.M."/>
        </authorList>
    </citation>
    <scope>NUCLEOTIDE SEQUENCE [LARGE SCALE GENOMIC DNA]</scope>
    <source>
        <strain evidence="2 3">XC_2019</strain>
        <tissue evidence="2">Muscle</tissue>
    </source>
</reference>
<feature type="compositionally biased region" description="Polar residues" evidence="1">
    <location>
        <begin position="33"/>
        <end position="45"/>
    </location>
</feature>
<evidence type="ECO:0000256" key="1">
    <source>
        <dbReference type="SAM" id="MobiDB-lite"/>
    </source>
</evidence>
<feature type="compositionally biased region" description="Basic and acidic residues" evidence="1">
    <location>
        <begin position="73"/>
        <end position="84"/>
    </location>
</feature>
<evidence type="ECO:0000313" key="2">
    <source>
        <dbReference type="EMBL" id="MEQ2216433.1"/>
    </source>
</evidence>
<protein>
    <submittedName>
        <fullName evidence="2">Uncharacterized protein</fullName>
    </submittedName>
</protein>
<feature type="compositionally biased region" description="Polar residues" evidence="1">
    <location>
        <begin position="52"/>
        <end position="63"/>
    </location>
</feature>
<sequence>MVRELQDQEGSLPSLVSKGRPNRGGASLLSYLSDPSHTSAESGPQSPYIPSYPSTSLGGSRTQLFFGEEEEQEARQTFDGKVAEEEWGGVSETSSGETTKTASLVALPRSSTPDILRKHPSGEPDPETQSATVQQRAEQESPNIPTDTETLPSMPSTQPPVASPALAPPAAPTSGRPRVSSAQRRTQSTRLGALMAELEKSFHSESSTDKELRLLQHQIQHLVFLSFSISSFQQSTLKSLGLLSKDSQSASEEELVIAPLTSGNWGLDQALETHLDICCILQEVWDVTKLLIRLKLKSYLESLKTCFSCLLQDKVEEHTCSFMVEN</sequence>
<dbReference type="Proteomes" id="UP001434883">
    <property type="component" value="Unassembled WGS sequence"/>
</dbReference>
<feature type="compositionally biased region" description="Pro residues" evidence="1">
    <location>
        <begin position="157"/>
        <end position="171"/>
    </location>
</feature>
<feature type="region of interest" description="Disordered" evidence="1">
    <location>
        <begin position="1"/>
        <end position="187"/>
    </location>
</feature>
<accession>A0ABV0S9M2</accession>
<dbReference type="EMBL" id="JAHRIN010070559">
    <property type="protein sequence ID" value="MEQ2216433.1"/>
    <property type="molecule type" value="Genomic_DNA"/>
</dbReference>
<evidence type="ECO:0000313" key="3">
    <source>
        <dbReference type="Proteomes" id="UP001434883"/>
    </source>
</evidence>
<gene>
    <name evidence="2" type="ORF">XENOCAPTIV_016093</name>
</gene>
<feature type="compositionally biased region" description="Polar residues" evidence="1">
    <location>
        <begin position="91"/>
        <end position="102"/>
    </location>
</feature>
<proteinExistence type="predicted"/>
<comment type="caution">
    <text evidence="2">The sequence shown here is derived from an EMBL/GenBank/DDBJ whole genome shotgun (WGS) entry which is preliminary data.</text>
</comment>
<feature type="compositionally biased region" description="Polar residues" evidence="1">
    <location>
        <begin position="127"/>
        <end position="156"/>
    </location>
</feature>